<protein>
    <submittedName>
        <fullName evidence="1">3989_t:CDS:1</fullName>
    </submittedName>
</protein>
<keyword evidence="2" id="KW-1185">Reference proteome</keyword>
<proteinExistence type="predicted"/>
<gene>
    <name evidence="1" type="ORF">RPERSI_LOCUS747</name>
</gene>
<sequence>MFSENLPYATSLEGEAEALLNVIVERLCSSAKAQDWGPGCSYWVKQLNSYLDLQHPLSRQTRAQLAHVLFELVITPGIDASHAEVFANTCIRLLKKKDKIGPEDLTLPWEPLYDIIHRTFFPKSRQKTLVSESIIISKQIGSVVRLVEYAQRFFPPEATDEILSRVLPLFNANSAGDAFTVQAYLVRFLPTAPSPKSSPSKWLPTIFSFWHLIPGSLMYQIEFIDLVARVAEDNVGVEVNNPDQIGIFTQAQIKTVFATGQKMMDLPVGSTTNGNNSSGRGGSMTGLPSRMDLRTGSAMLLKKKGDKFKMLARFIVYSIFPPSNNTQEKSILTYLANMIQATESYYHPSNFGRWTFSIVRFLQFLGWEFLKRWTDEHKPECKTPESRRLTPDLKRQFVLTLRGVTFLSMFGKDPLSVGSSQAALKYLAWLEPSLIFPGLLGRVYPSLETLTEVERHHPSRLFRFWRFHFFSRAHYPAGGKHLAPLLHLTIPGIDMNDPIKTISSLIFLTHAVMGVPLRDLTEGSITESEFRWEGMDIDEREEDRMETNVEEEDALCKASTAVFEEWLAKFLRRVFTIFEYLPQSERGKMSMQSMETGLVTVLLHACEIVGTQMSEHLQDMALKMVINFASTTVLQNATKPMGYLCSTLTSPNRCKALAQFIPLCRTNIIIELQHGASSTPTTSPTHHIQSDATLHWYQCILYHVIMLSGSELLRHKNDLLYLAKEMVQKCRSRKGYMWTGKFIRMMLVALTQIYPLECRNVDKERWNSEEYQKDQHKYWVQPGDPENINVDWHVPSNPELDFAMEILEIFLLPTLKRIQDLMNSGTDEEGKVLSNREMTHEFCRRLSIVRNCVGGMTTLVEDDGDVEISDYKDCETEAVLPIKSIPVGYCFLDPNDPRRQTARRLRKELGEFLHKLVTYFRTTREDDVDSLKILLKIIKIYLTDRGVEKSKYDASKRGYQYAKGMLKTSNHDKKYPRYLLVKRAYQQHLCRLKQNAFGRERTRLHDDLLKDLVELSLSSYSEIRKISQSHLTNASRCFIGAKPLIIPILLNALKPTDKPNSERMKGALYLLSSRTYMYTCLRDWRFVPSFISRICQAQHDDKPSVQEMIRKVFYDYLMNYNNTAFKTILTDGLNDAICRTLDTLSLSLDKSVFDKIRSKTEHRMSLQKKNYFELVDTLLNLVKPNTLHWRFASMAANFLDLLVRPEAPASPEMAEFAAKGLVSELPALRRIAISTTTRILFHIKQRTLINGDLELIALEKANNPLKKTITIPRPLPEGYTNEYLTTCLTKVNENNAENVLFQDKVNVGWYVWPDNISAYSPCTVASVMPSCELSSQAAFNKFLESFNSSTFWSSLLSYLSQEYVRDREDNFSMINAHLFKSIFQMYEDTFLEVAKPEIAKLCGSAEKNQQRAASEILAGLIRGSKHWKWSKLQALWDWVIPVLEQTFNSITPDSLVYWERFLGYCFRNRDPRRVLPLINLVLDSKLDPTSHASFAEAKKLFFVNTLINTFSWRVIPRSQSLFDIYFSNIRHPYKQVRDVMAANINILLQMQWHPSASSVSEIIEFNCKTGDGVGYLPVTLAGNLNNTITELVQSLTTWQAERKPTAAGSSEYGNASKTVLAWLYDALTIWQASSTYPLILPLLPSLFQMQDVNDDQDLQAAATHVLNVIASFSYPPDMVHLIIDKFIEILTETSSWHVRVKALPVLQVFFFKHLFMLSEEKMIKVMDVVFDMLKDTQIEVRQLAAVTLSGLIRCSQRGAIATLKDQFFKLLDTKIPPRASSRRAPRTTLPQGFQEAVLTRHAGVLGLSCLVNAFPYDVPKWMPEVLVKLAECISDPAPIQATVKNTFADFKRTHQDSWHEDMKQFTEDQLSLLSDMLISPSYYA</sequence>
<dbReference type="EMBL" id="CAJVQC010000599">
    <property type="protein sequence ID" value="CAG8475256.1"/>
    <property type="molecule type" value="Genomic_DNA"/>
</dbReference>
<reference evidence="1" key="1">
    <citation type="submission" date="2021-06" db="EMBL/GenBank/DDBJ databases">
        <authorList>
            <person name="Kallberg Y."/>
            <person name="Tangrot J."/>
            <person name="Rosling A."/>
        </authorList>
    </citation>
    <scope>NUCLEOTIDE SEQUENCE</scope>
    <source>
        <strain evidence="1">MA461A</strain>
    </source>
</reference>
<organism evidence="1 2">
    <name type="scientific">Racocetra persica</name>
    <dbReference type="NCBI Taxonomy" id="160502"/>
    <lineage>
        <taxon>Eukaryota</taxon>
        <taxon>Fungi</taxon>
        <taxon>Fungi incertae sedis</taxon>
        <taxon>Mucoromycota</taxon>
        <taxon>Glomeromycotina</taxon>
        <taxon>Glomeromycetes</taxon>
        <taxon>Diversisporales</taxon>
        <taxon>Gigasporaceae</taxon>
        <taxon>Racocetra</taxon>
    </lineage>
</organism>
<accession>A0ACA9KIV3</accession>
<evidence type="ECO:0000313" key="2">
    <source>
        <dbReference type="Proteomes" id="UP000789920"/>
    </source>
</evidence>
<comment type="caution">
    <text evidence="1">The sequence shown here is derived from an EMBL/GenBank/DDBJ whole genome shotgun (WGS) entry which is preliminary data.</text>
</comment>
<evidence type="ECO:0000313" key="1">
    <source>
        <dbReference type="EMBL" id="CAG8475256.1"/>
    </source>
</evidence>
<dbReference type="Proteomes" id="UP000789920">
    <property type="component" value="Unassembled WGS sequence"/>
</dbReference>
<name>A0ACA9KIV3_9GLOM</name>